<dbReference type="Proteomes" id="UP000002524">
    <property type="component" value="Chromosome 2"/>
</dbReference>
<keyword evidence="5" id="KW-1185">Reference proteome</keyword>
<dbReference type="PANTHER" id="PTHR30483:SF38">
    <property type="entry name" value="BLR7848 PROTEIN"/>
    <property type="match status" value="1"/>
</dbReference>
<dbReference type="PATRIC" id="fig|243230.17.peg.3152"/>
<dbReference type="SUPFAM" id="SSF53822">
    <property type="entry name" value="Periplasmic binding protein-like I"/>
    <property type="match status" value="1"/>
</dbReference>
<dbReference type="HOGENOM" id="CLU_027128_0_1_0"/>
<dbReference type="InterPro" id="IPR028081">
    <property type="entry name" value="Leu-bd"/>
</dbReference>
<dbReference type="CDD" id="cd06333">
    <property type="entry name" value="PBP1_ABC_RPA1789-like"/>
    <property type="match status" value="1"/>
</dbReference>
<dbReference type="STRING" id="243230.DR_A0263"/>
<dbReference type="InParanoid" id="Q9RYP6"/>
<dbReference type="eggNOG" id="COG0683">
    <property type="taxonomic scope" value="Bacteria"/>
</dbReference>
<proteinExistence type="inferred from homology"/>
<dbReference type="EnsemblBacteria" id="AAF12378">
    <property type="protein sequence ID" value="AAF12378"/>
    <property type="gene ID" value="DR_A0263"/>
</dbReference>
<organism evidence="4 5">
    <name type="scientific">Deinococcus radiodurans (strain ATCC 13939 / DSM 20539 / JCM 16871 / CCUG 27074 / LMG 4051 / NBRC 15346 / NCIMB 9279 / VKM B-1422 / R1)</name>
    <dbReference type="NCBI Taxonomy" id="243230"/>
    <lineage>
        <taxon>Bacteria</taxon>
        <taxon>Thermotogati</taxon>
        <taxon>Deinococcota</taxon>
        <taxon>Deinococci</taxon>
        <taxon>Deinococcales</taxon>
        <taxon>Deinococcaceae</taxon>
        <taxon>Deinococcus</taxon>
    </lineage>
</organism>
<dbReference type="OrthoDB" id="9783240at2"/>
<accession>Q9RYP6</accession>
<dbReference type="AlphaFoldDB" id="Q9RYP6"/>
<comment type="similarity">
    <text evidence="1">Belongs to the leucine-binding protein family.</text>
</comment>
<reference evidence="4 5" key="1">
    <citation type="journal article" date="1999" name="Science">
        <title>Genome sequence of the radioresistant bacterium Deinococcus radiodurans R1.</title>
        <authorList>
            <person name="White O."/>
            <person name="Eisen J.A."/>
            <person name="Heidelberg J.F."/>
            <person name="Hickey E.K."/>
            <person name="Peterson J.D."/>
            <person name="Dodson R.J."/>
            <person name="Haft D.H."/>
            <person name="Gwinn M.L."/>
            <person name="Nelson W.C."/>
            <person name="Richardson D.L."/>
            <person name="Moffat K.S."/>
            <person name="Qin H."/>
            <person name="Jiang L."/>
            <person name="Pamphile W."/>
            <person name="Crosby M."/>
            <person name="Shen M."/>
            <person name="Vamathevan J.J."/>
            <person name="Lam P."/>
            <person name="McDonald L."/>
            <person name="Utterback T."/>
            <person name="Zalewski C."/>
            <person name="Makarova K.S."/>
            <person name="Aravind L."/>
            <person name="Daly M.J."/>
            <person name="Minton K.W."/>
            <person name="Fleischmann R.D."/>
            <person name="Ketchum K.A."/>
            <person name="Nelson K.E."/>
            <person name="Salzberg S."/>
            <person name="Smith H.O."/>
            <person name="Venter J.C."/>
            <person name="Fraser C.M."/>
        </authorList>
    </citation>
    <scope>NUCLEOTIDE SEQUENCE [LARGE SCALE GENOMIC DNA]</scope>
    <source>
        <strain evidence="5">ATCC 13939 / DSM 20539 / JCM 16871 / LMG 4051 / NBRC 15346 / NCIMB 9279 / R1 / VKM B-1422</strain>
    </source>
</reference>
<dbReference type="EMBL" id="AE001825">
    <property type="protein sequence ID" value="AAF12378.1"/>
    <property type="molecule type" value="Genomic_DNA"/>
</dbReference>
<name>Q9RYP6_DEIRA</name>
<dbReference type="PIR" id="G75579">
    <property type="entry name" value="G75579"/>
</dbReference>
<dbReference type="PANTHER" id="PTHR30483">
    <property type="entry name" value="LEUCINE-SPECIFIC-BINDING PROTEIN"/>
    <property type="match status" value="1"/>
</dbReference>
<evidence type="ECO:0000256" key="1">
    <source>
        <dbReference type="ARBA" id="ARBA00010062"/>
    </source>
</evidence>
<sequence>MARQLRAVQAGCELPQAFANIRSFSSICCGVRRVLALTFSFGGFPMKTRLLLTLALAVLGTASAEIKVGVIVSSTGSAASLGIPERNTVALLPKTIGGEKVSYIILDDASDTTAAVTAARKLVQENKVDLILGTTTTPASLALIDVAAESKTPMISLAASEAIIKPVDGKRNWVFKTPQTDAIMAAAIADHMAKNGVKTVGYIGFNDAYGEGWLSEFQAVAAKKGLKIVATERYARNDTSVTGQALKIFAARPDAVLIGAAGVPAVLPQKALNERGYKGKIYQTHGVANADFLRVGGKDVEGAFLPAGPVLVADQLPATNPTRRVGLNYMKLYEDKYGKDSVSTFGAHAWDAGLILQKAIPVALKKGKPGTPQFRAALRDAIEGSRNVIGAHGIFNLSKTDHLGLDARSRVMVQVQGGTWKLLK</sequence>
<dbReference type="KEGG" id="dra:DR_A0263"/>
<dbReference type="PaxDb" id="243230-DR_A0263"/>
<evidence type="ECO:0000313" key="5">
    <source>
        <dbReference type="Proteomes" id="UP000002524"/>
    </source>
</evidence>
<feature type="domain" description="Leucine-binding protein" evidence="3">
    <location>
        <begin position="65"/>
        <end position="402"/>
    </location>
</feature>
<evidence type="ECO:0000313" key="4">
    <source>
        <dbReference type="EMBL" id="AAF12378.1"/>
    </source>
</evidence>
<dbReference type="Gene3D" id="3.40.50.2300">
    <property type="match status" value="2"/>
</dbReference>
<dbReference type="Pfam" id="PF13458">
    <property type="entry name" value="Peripla_BP_6"/>
    <property type="match status" value="1"/>
</dbReference>
<gene>
    <name evidence="4" type="ordered locus">DR_A0263</name>
</gene>
<dbReference type="InterPro" id="IPR028082">
    <property type="entry name" value="Peripla_BP_I"/>
</dbReference>
<evidence type="ECO:0000256" key="2">
    <source>
        <dbReference type="ARBA" id="ARBA00022729"/>
    </source>
</evidence>
<keyword evidence="2" id="KW-0732">Signal</keyword>
<protein>
    <submittedName>
        <fullName evidence="4">Branched-chain amino acid ABC transporter, periplasmic amino acid-binding protein</fullName>
    </submittedName>
</protein>
<dbReference type="InterPro" id="IPR051010">
    <property type="entry name" value="BCAA_transport"/>
</dbReference>
<evidence type="ECO:0000259" key="3">
    <source>
        <dbReference type="Pfam" id="PF13458"/>
    </source>
</evidence>